<dbReference type="AlphaFoldDB" id="A0A2P4Q646"/>
<proteinExistence type="predicted"/>
<dbReference type="EMBL" id="AUPC02000088">
    <property type="protein sequence ID" value="POG73082.1"/>
    <property type="molecule type" value="Genomic_DNA"/>
</dbReference>
<protein>
    <submittedName>
        <fullName evidence="1">Uncharacterized protein</fullName>
    </submittedName>
</protein>
<organism evidence="1 2">
    <name type="scientific">Rhizophagus irregularis (strain DAOM 181602 / DAOM 197198 / MUCL 43194)</name>
    <name type="common">Arbuscular mycorrhizal fungus</name>
    <name type="synonym">Glomus intraradices</name>
    <dbReference type="NCBI Taxonomy" id="747089"/>
    <lineage>
        <taxon>Eukaryota</taxon>
        <taxon>Fungi</taxon>
        <taxon>Fungi incertae sedis</taxon>
        <taxon>Mucoromycota</taxon>
        <taxon>Glomeromycotina</taxon>
        <taxon>Glomeromycetes</taxon>
        <taxon>Glomerales</taxon>
        <taxon>Glomeraceae</taxon>
        <taxon>Rhizophagus</taxon>
    </lineage>
</organism>
<evidence type="ECO:0000313" key="1">
    <source>
        <dbReference type="EMBL" id="POG73082.1"/>
    </source>
</evidence>
<keyword evidence="2" id="KW-1185">Reference proteome</keyword>
<name>A0A2P4Q646_RHIID</name>
<feature type="non-terminal residue" evidence="1">
    <location>
        <position position="1"/>
    </location>
</feature>
<reference evidence="1 2" key="2">
    <citation type="journal article" date="2018" name="New Phytol.">
        <title>High intraspecific genome diversity in the model arbuscular mycorrhizal symbiont Rhizophagus irregularis.</title>
        <authorList>
            <person name="Chen E.C.H."/>
            <person name="Morin E."/>
            <person name="Beaudet D."/>
            <person name="Noel J."/>
            <person name="Yildirir G."/>
            <person name="Ndikumana S."/>
            <person name="Charron P."/>
            <person name="St-Onge C."/>
            <person name="Giorgi J."/>
            <person name="Kruger M."/>
            <person name="Marton T."/>
            <person name="Ropars J."/>
            <person name="Grigoriev I.V."/>
            <person name="Hainaut M."/>
            <person name="Henrissat B."/>
            <person name="Roux C."/>
            <person name="Martin F."/>
            <person name="Corradi N."/>
        </authorList>
    </citation>
    <scope>NUCLEOTIDE SEQUENCE [LARGE SCALE GENOMIC DNA]</scope>
    <source>
        <strain evidence="1 2">DAOM 197198</strain>
    </source>
</reference>
<dbReference type="Proteomes" id="UP000018888">
    <property type="component" value="Unassembled WGS sequence"/>
</dbReference>
<accession>A0A2P4Q646</accession>
<evidence type="ECO:0000313" key="2">
    <source>
        <dbReference type="Proteomes" id="UP000018888"/>
    </source>
</evidence>
<sequence length="62" mass="7256">PYYGILYKNVGDHTESDPSRTYILTKKRFTHSSITIKESQVENDEYAEFIRCNNIVDIVMLV</sequence>
<reference evidence="1 2" key="1">
    <citation type="journal article" date="2013" name="Proc. Natl. Acad. Sci. U.S.A.">
        <title>Genome of an arbuscular mycorrhizal fungus provides insight into the oldest plant symbiosis.</title>
        <authorList>
            <person name="Tisserant E."/>
            <person name="Malbreil M."/>
            <person name="Kuo A."/>
            <person name="Kohler A."/>
            <person name="Symeonidi A."/>
            <person name="Balestrini R."/>
            <person name="Charron P."/>
            <person name="Duensing N."/>
            <person name="Frei Dit Frey N."/>
            <person name="Gianinazzi-Pearson V."/>
            <person name="Gilbert L.B."/>
            <person name="Handa Y."/>
            <person name="Herr J.R."/>
            <person name="Hijri M."/>
            <person name="Koul R."/>
            <person name="Kawaguchi M."/>
            <person name="Krajinski F."/>
            <person name="Lammers P.J."/>
            <person name="Masclaux F.G."/>
            <person name="Murat C."/>
            <person name="Morin E."/>
            <person name="Ndikumana S."/>
            <person name="Pagni M."/>
            <person name="Petitpierre D."/>
            <person name="Requena N."/>
            <person name="Rosikiewicz P."/>
            <person name="Riley R."/>
            <person name="Saito K."/>
            <person name="San Clemente H."/>
            <person name="Shapiro H."/>
            <person name="van Tuinen D."/>
            <person name="Becard G."/>
            <person name="Bonfante P."/>
            <person name="Paszkowski U."/>
            <person name="Shachar-Hill Y.Y."/>
            <person name="Tuskan G.A."/>
            <person name="Young P.W."/>
            <person name="Sanders I.R."/>
            <person name="Henrissat B."/>
            <person name="Rensing S.A."/>
            <person name="Grigoriev I.V."/>
            <person name="Corradi N."/>
            <person name="Roux C."/>
            <person name="Martin F."/>
        </authorList>
    </citation>
    <scope>NUCLEOTIDE SEQUENCE [LARGE SCALE GENOMIC DNA]</scope>
    <source>
        <strain evidence="1 2">DAOM 197198</strain>
    </source>
</reference>
<comment type="caution">
    <text evidence="1">The sequence shown here is derived from an EMBL/GenBank/DDBJ whole genome shotgun (WGS) entry which is preliminary data.</text>
</comment>
<gene>
    <name evidence="1" type="ORF">GLOIN_2v1590503</name>
</gene>